<dbReference type="Pfam" id="PF04389">
    <property type="entry name" value="Peptidase_M28"/>
    <property type="match status" value="1"/>
</dbReference>
<dbReference type="GO" id="GO:0016603">
    <property type="term" value="F:glutaminyl-peptide cyclotransferase activity"/>
    <property type="evidence" value="ECO:0007669"/>
    <property type="project" value="InterPro"/>
</dbReference>
<keyword evidence="3" id="KW-0479">Metal-binding</keyword>
<dbReference type="PANTHER" id="PTHR12283">
    <property type="entry name" value="GLUTAMINYL-PEPTIDE CYCLOTRANSFERASE"/>
    <property type="match status" value="1"/>
</dbReference>
<dbReference type="InterPro" id="IPR037457">
    <property type="entry name" value="M28_QC"/>
</dbReference>
<feature type="domain" description="Peptidase M28" evidence="4">
    <location>
        <begin position="115"/>
        <end position="339"/>
    </location>
</feature>
<dbReference type="GO" id="GO:0008270">
    <property type="term" value="F:zinc ion binding"/>
    <property type="evidence" value="ECO:0007669"/>
    <property type="project" value="TreeGrafter"/>
</dbReference>
<dbReference type="EC" id="3.4.-.-" evidence="3"/>
<dbReference type="OrthoDB" id="3907302at2759"/>
<dbReference type="CDD" id="cd03880">
    <property type="entry name" value="M28_QC_like"/>
    <property type="match status" value="1"/>
</dbReference>
<evidence type="ECO:0000259" key="4">
    <source>
        <dbReference type="Pfam" id="PF04389"/>
    </source>
</evidence>
<dbReference type="Gene3D" id="3.40.630.10">
    <property type="entry name" value="Zn peptidases"/>
    <property type="match status" value="1"/>
</dbReference>
<feature type="chain" id="PRO_5025085225" description="Peptide hydrolase" evidence="3">
    <location>
        <begin position="25"/>
        <end position="352"/>
    </location>
</feature>
<dbReference type="AlphaFoldDB" id="A0A5N6U517"/>
<evidence type="ECO:0000313" key="5">
    <source>
        <dbReference type="EMBL" id="KAE8153662.1"/>
    </source>
</evidence>
<evidence type="ECO:0000256" key="3">
    <source>
        <dbReference type="RuleBase" id="RU361240"/>
    </source>
</evidence>
<keyword evidence="1" id="KW-0808">Transferase</keyword>
<proteinExistence type="inferred from homology"/>
<sequence>MYTDSARLLVYALVTLLTLSPASTYKILSNQTLTRLPRPQTDFDIHNGRLLSPILRTRVPGSSGSKLVRNHFTQFISREVPTYNIELHKTVTNGTPVINFIAVRDPPGISKGNISRLTLVAHYDSRAEPAGFIGAIDSAAPVAMILHAIRSIDAALTRKWQSGPELGNPRGVQIIFTDAEEGFREGDDMLYGARALASEWEQSVYAPGSRYPNRIKAIELFVLLDLLGSKGPKIMSFFNATHGAYNNIAVLEKRLRELRQFKSKGDAWFVDAGPRKDVPVRYPIYDDQVPFEQREVDILHLIDMDPGTLAFPTVWHTLEDNGESLDLDVVEDWSVLLTAFVAEWLDLEGYMT</sequence>
<accession>A0A5N6U517</accession>
<organism evidence="5 6">
    <name type="scientific">Aspergillus avenaceus</name>
    <dbReference type="NCBI Taxonomy" id="36643"/>
    <lineage>
        <taxon>Eukaryota</taxon>
        <taxon>Fungi</taxon>
        <taxon>Dikarya</taxon>
        <taxon>Ascomycota</taxon>
        <taxon>Pezizomycotina</taxon>
        <taxon>Eurotiomycetes</taxon>
        <taxon>Eurotiomycetidae</taxon>
        <taxon>Eurotiales</taxon>
        <taxon>Aspergillaceae</taxon>
        <taxon>Aspergillus</taxon>
        <taxon>Aspergillus subgen. Circumdati</taxon>
    </lineage>
</organism>
<keyword evidence="3" id="KW-0862">Zinc</keyword>
<evidence type="ECO:0000313" key="6">
    <source>
        <dbReference type="Proteomes" id="UP000325780"/>
    </source>
</evidence>
<dbReference type="GO" id="GO:0006508">
    <property type="term" value="P:proteolysis"/>
    <property type="evidence" value="ECO:0007669"/>
    <property type="project" value="UniProtKB-KW"/>
</dbReference>
<dbReference type="InterPro" id="IPR007484">
    <property type="entry name" value="Peptidase_M28"/>
</dbReference>
<dbReference type="GO" id="GO:0008233">
    <property type="term" value="F:peptidase activity"/>
    <property type="evidence" value="ECO:0007669"/>
    <property type="project" value="UniProtKB-KW"/>
</dbReference>
<reference evidence="5 6" key="1">
    <citation type="submission" date="2019-04" db="EMBL/GenBank/DDBJ databases">
        <title>Friends and foes A comparative genomics study of 23 Aspergillus species from section Flavi.</title>
        <authorList>
            <consortium name="DOE Joint Genome Institute"/>
            <person name="Kjaerbolling I."/>
            <person name="Vesth T."/>
            <person name="Frisvad J.C."/>
            <person name="Nybo J.L."/>
            <person name="Theobald S."/>
            <person name="Kildgaard S."/>
            <person name="Isbrandt T."/>
            <person name="Kuo A."/>
            <person name="Sato A."/>
            <person name="Lyhne E.K."/>
            <person name="Kogle M.E."/>
            <person name="Wiebenga A."/>
            <person name="Kun R.S."/>
            <person name="Lubbers R.J."/>
            <person name="Makela M.R."/>
            <person name="Barry K."/>
            <person name="Chovatia M."/>
            <person name="Clum A."/>
            <person name="Daum C."/>
            <person name="Haridas S."/>
            <person name="He G."/>
            <person name="LaButti K."/>
            <person name="Lipzen A."/>
            <person name="Mondo S."/>
            <person name="Riley R."/>
            <person name="Salamov A."/>
            <person name="Simmons B.A."/>
            <person name="Magnuson J.K."/>
            <person name="Henrissat B."/>
            <person name="Mortensen U.H."/>
            <person name="Larsen T.O."/>
            <person name="Devries R.P."/>
            <person name="Grigoriev I.V."/>
            <person name="Machida M."/>
            <person name="Baker S.E."/>
            <person name="Andersen M.R."/>
        </authorList>
    </citation>
    <scope>NUCLEOTIDE SEQUENCE [LARGE SCALE GENOMIC DNA]</scope>
    <source>
        <strain evidence="5 6">IBT 18842</strain>
    </source>
</reference>
<keyword evidence="3" id="KW-0732">Signal</keyword>
<dbReference type="EMBL" id="ML742036">
    <property type="protein sequence ID" value="KAE8153662.1"/>
    <property type="molecule type" value="Genomic_DNA"/>
</dbReference>
<dbReference type="PANTHER" id="PTHR12283:SF6">
    <property type="entry name" value="GLUTAMINYL-PEPTIDE CYCLOTRANSFERASE-RELATED"/>
    <property type="match status" value="1"/>
</dbReference>
<keyword evidence="3" id="KW-0645">Protease</keyword>
<gene>
    <name evidence="5" type="ORF">BDV25DRAFT_18025</name>
</gene>
<keyword evidence="6" id="KW-1185">Reference proteome</keyword>
<keyword evidence="2" id="KW-0012">Acyltransferase</keyword>
<dbReference type="SUPFAM" id="SSF53187">
    <property type="entry name" value="Zn-dependent exopeptidases"/>
    <property type="match status" value="1"/>
</dbReference>
<keyword evidence="3" id="KW-0378">Hydrolase</keyword>
<protein>
    <recommendedName>
        <fullName evidence="3">Peptide hydrolase</fullName>
        <ecNumber evidence="3">3.4.-.-</ecNumber>
    </recommendedName>
</protein>
<evidence type="ECO:0000256" key="2">
    <source>
        <dbReference type="ARBA" id="ARBA00023315"/>
    </source>
</evidence>
<dbReference type="Proteomes" id="UP000325780">
    <property type="component" value="Unassembled WGS sequence"/>
</dbReference>
<evidence type="ECO:0000256" key="1">
    <source>
        <dbReference type="ARBA" id="ARBA00022679"/>
    </source>
</evidence>
<dbReference type="InterPro" id="IPR040234">
    <property type="entry name" value="QC/QCL"/>
</dbReference>
<comment type="similarity">
    <text evidence="3">Belongs to the peptidase M28 family.</text>
</comment>
<name>A0A5N6U517_ASPAV</name>
<feature type="signal peptide" evidence="3">
    <location>
        <begin position="1"/>
        <end position="24"/>
    </location>
</feature>